<proteinExistence type="predicted"/>
<protein>
    <submittedName>
        <fullName evidence="2">Uncharacterized protein</fullName>
    </submittedName>
</protein>
<sequence>MVTTTAPKVPGGGDCTCVVVCPVHDVSIVSQAAEFHDFCHCDHADDAMPPLETYTEEPDDDDDAAGEAFCNVDDEVLSAFSGMTFGAGSTTAVPTASSSSTAGVFTVPPAAATPAPRATAAPARRTAAAPAPTPPAAPAAAAPVAPGAAPAGPTLADFILWLRAHGVIRDGELTVLDSVPRDILIAHQSAVYLMGYGRDPKQPALGPCAAVLGGWTQCARMVNKVSGAAHRKVSTVTEAFQLWKEACNNGNFDELTIHPESIFPRLVTRAELARRQAAAGLPPLEPPPATAPTPAPAVPAPVPVTTTGPAPAAGAGTPLFYVVLKGARPGLYYTRAGFRAGRGTNPMAVGLVFSSEDEAETWWMANSGTSEIVE</sequence>
<gene>
    <name evidence="2" type="ORF">PsYK624_170340</name>
</gene>
<dbReference type="OrthoDB" id="3254429at2759"/>
<evidence type="ECO:0000313" key="2">
    <source>
        <dbReference type="EMBL" id="GJF00734.1"/>
    </source>
</evidence>
<reference evidence="2 3" key="1">
    <citation type="submission" date="2021-08" db="EMBL/GenBank/DDBJ databases">
        <title>Draft Genome Sequence of Phanerochaete sordida strain YK-624.</title>
        <authorList>
            <person name="Mori T."/>
            <person name="Dohra H."/>
            <person name="Suzuki T."/>
            <person name="Kawagishi H."/>
            <person name="Hirai H."/>
        </authorList>
    </citation>
    <scope>NUCLEOTIDE SEQUENCE [LARGE SCALE GENOMIC DNA]</scope>
    <source>
        <strain evidence="2 3">YK-624</strain>
    </source>
</reference>
<dbReference type="Proteomes" id="UP000703269">
    <property type="component" value="Unassembled WGS sequence"/>
</dbReference>
<evidence type="ECO:0000256" key="1">
    <source>
        <dbReference type="SAM" id="MobiDB-lite"/>
    </source>
</evidence>
<name>A0A9P3GT37_9APHY</name>
<dbReference type="AlphaFoldDB" id="A0A9P3GT37"/>
<dbReference type="EMBL" id="BPQB01000192">
    <property type="protein sequence ID" value="GJF00734.1"/>
    <property type="molecule type" value="Genomic_DNA"/>
</dbReference>
<keyword evidence="3" id="KW-1185">Reference proteome</keyword>
<accession>A0A9P3GT37</accession>
<evidence type="ECO:0000313" key="3">
    <source>
        <dbReference type="Proteomes" id="UP000703269"/>
    </source>
</evidence>
<comment type="caution">
    <text evidence="2">The sequence shown here is derived from an EMBL/GenBank/DDBJ whole genome shotgun (WGS) entry which is preliminary data.</text>
</comment>
<feature type="region of interest" description="Disordered" evidence="1">
    <location>
        <begin position="112"/>
        <end position="142"/>
    </location>
</feature>
<feature type="compositionally biased region" description="Low complexity" evidence="1">
    <location>
        <begin position="112"/>
        <end position="130"/>
    </location>
</feature>
<organism evidence="2 3">
    <name type="scientific">Phanerochaete sordida</name>
    <dbReference type="NCBI Taxonomy" id="48140"/>
    <lineage>
        <taxon>Eukaryota</taxon>
        <taxon>Fungi</taxon>
        <taxon>Dikarya</taxon>
        <taxon>Basidiomycota</taxon>
        <taxon>Agaricomycotina</taxon>
        <taxon>Agaricomycetes</taxon>
        <taxon>Polyporales</taxon>
        <taxon>Phanerochaetaceae</taxon>
        <taxon>Phanerochaete</taxon>
    </lineage>
</organism>